<sequence>MASIPAEIILTIASFLEPKDIANCIRVCRSWNVKIIPALYNTVEIAGNRKFHLFTETLRKTRDTSHLGHLVRKLNLRFRVKYHELTELIPLCPFVTEFHTSNWLNHEWGTILQEWRYLEKVPKVVVRTKTLGFSLGSFRTQIKELSICSYIYCDWLNLLQELPCVEELTITCANSDMPEASGKISISELETLHDALRHLRVLKLERFQLYGEMSRTIEPCSSVRALTLRVANGDLWGDYFGQKYTQLRQLFLGIFVEYSETMRSQAQTLARSCRCLQVFNDQASFYHNTRLYQDILDVLGEIRSPLTDLRLEQCDASSYARFVSSFYGTVLDLYYSSAEEVTVKEITEPLKLCLSLERIEIYHRFHGLQVNLFLDGCKTLQELRIYGGLIYLSEEPNVRDQHRLKILTLDGSKITNDVFPYLVQRCPYLSQLSCRYDEYTGSSSMIHFPNRNLKKLFVQCRDNAVFRVTELDPSVQWTDLNQLSADTHKPLGTVRWYYAFVNEDELPFKRSVITDINEILGAPTVPNADYFLDEHPIVSILCYRLDSLWCERI</sequence>
<dbReference type="Gene3D" id="1.20.1280.50">
    <property type="match status" value="1"/>
</dbReference>
<dbReference type="InterPro" id="IPR001810">
    <property type="entry name" value="F-box_dom"/>
</dbReference>
<dbReference type="Pfam" id="PF12937">
    <property type="entry name" value="F-box-like"/>
    <property type="match status" value="1"/>
</dbReference>
<evidence type="ECO:0000313" key="3">
    <source>
        <dbReference type="Proteomes" id="UP000605846"/>
    </source>
</evidence>
<organism evidence="2 3">
    <name type="scientific">Apophysomyces ossiformis</name>
    <dbReference type="NCBI Taxonomy" id="679940"/>
    <lineage>
        <taxon>Eukaryota</taxon>
        <taxon>Fungi</taxon>
        <taxon>Fungi incertae sedis</taxon>
        <taxon>Mucoromycota</taxon>
        <taxon>Mucoromycotina</taxon>
        <taxon>Mucoromycetes</taxon>
        <taxon>Mucorales</taxon>
        <taxon>Mucorineae</taxon>
        <taxon>Mucoraceae</taxon>
        <taxon>Apophysomyces</taxon>
    </lineage>
</organism>
<dbReference type="OrthoDB" id="2234898at2759"/>
<dbReference type="AlphaFoldDB" id="A0A8H7EUM2"/>
<dbReference type="EMBL" id="JABAYA010000038">
    <property type="protein sequence ID" value="KAF7728377.1"/>
    <property type="molecule type" value="Genomic_DNA"/>
</dbReference>
<name>A0A8H7EUM2_9FUNG</name>
<accession>A0A8H7EUM2</accession>
<evidence type="ECO:0000313" key="2">
    <source>
        <dbReference type="EMBL" id="KAF7728377.1"/>
    </source>
</evidence>
<dbReference type="InterPro" id="IPR032675">
    <property type="entry name" value="LRR_dom_sf"/>
</dbReference>
<dbReference type="Gene3D" id="3.80.10.10">
    <property type="entry name" value="Ribonuclease Inhibitor"/>
    <property type="match status" value="1"/>
</dbReference>
<dbReference type="PROSITE" id="PS50181">
    <property type="entry name" value="FBOX"/>
    <property type="match status" value="1"/>
</dbReference>
<dbReference type="Proteomes" id="UP000605846">
    <property type="component" value="Unassembled WGS sequence"/>
</dbReference>
<evidence type="ECO:0000259" key="1">
    <source>
        <dbReference type="PROSITE" id="PS50181"/>
    </source>
</evidence>
<comment type="caution">
    <text evidence="2">The sequence shown here is derived from an EMBL/GenBank/DDBJ whole genome shotgun (WGS) entry which is preliminary data.</text>
</comment>
<gene>
    <name evidence="2" type="ORF">EC973_006185</name>
</gene>
<dbReference type="InterPro" id="IPR036047">
    <property type="entry name" value="F-box-like_dom_sf"/>
</dbReference>
<protein>
    <recommendedName>
        <fullName evidence="1">F-box domain-containing protein</fullName>
    </recommendedName>
</protein>
<proteinExistence type="predicted"/>
<dbReference type="SUPFAM" id="SSF52058">
    <property type="entry name" value="L domain-like"/>
    <property type="match status" value="1"/>
</dbReference>
<keyword evidence="3" id="KW-1185">Reference proteome</keyword>
<reference evidence="2" key="1">
    <citation type="submission" date="2020-01" db="EMBL/GenBank/DDBJ databases">
        <title>Genome Sequencing of Three Apophysomyces-Like Fungal Strains Confirms a Novel Fungal Genus in the Mucoromycota with divergent Burkholderia-like Endosymbiotic Bacteria.</title>
        <authorList>
            <person name="Stajich J.E."/>
            <person name="Macias A.M."/>
            <person name="Carter-House D."/>
            <person name="Lovett B."/>
            <person name="Kasson L.R."/>
            <person name="Berry K."/>
            <person name="Grigoriev I."/>
            <person name="Chang Y."/>
            <person name="Spatafora J."/>
            <person name="Kasson M.T."/>
        </authorList>
    </citation>
    <scope>NUCLEOTIDE SEQUENCE</scope>
    <source>
        <strain evidence="2">NRRL A-21654</strain>
    </source>
</reference>
<dbReference type="SUPFAM" id="SSF81383">
    <property type="entry name" value="F-box domain"/>
    <property type="match status" value="1"/>
</dbReference>
<feature type="domain" description="F-box" evidence="1">
    <location>
        <begin position="1"/>
        <end position="43"/>
    </location>
</feature>